<dbReference type="InterPro" id="IPR035986">
    <property type="entry name" value="PKD_dom_sf"/>
</dbReference>
<keyword evidence="3" id="KW-1185">Reference proteome</keyword>
<dbReference type="Pfam" id="PF07495">
    <property type="entry name" value="Y_Y_Y"/>
    <property type="match status" value="4"/>
</dbReference>
<proteinExistence type="predicted"/>
<evidence type="ECO:0000313" key="2">
    <source>
        <dbReference type="EMBL" id="MDE5414016.1"/>
    </source>
</evidence>
<dbReference type="Proteomes" id="UP001148125">
    <property type="component" value="Unassembled WGS sequence"/>
</dbReference>
<dbReference type="InterPro" id="IPR011123">
    <property type="entry name" value="Y_Y_Y"/>
</dbReference>
<feature type="domain" description="Two component regulator three Y" evidence="1">
    <location>
        <begin position="343"/>
        <end position="401"/>
    </location>
</feature>
<reference evidence="2" key="1">
    <citation type="submission" date="2024-05" db="EMBL/GenBank/DDBJ databases">
        <title>Alkalihalobacillus sp. strain MEB203 novel alkaliphilic bacterium from Lonar Lake, India.</title>
        <authorList>
            <person name="Joshi A."/>
            <person name="Thite S."/>
            <person name="Mengade P."/>
        </authorList>
    </citation>
    <scope>NUCLEOTIDE SEQUENCE</scope>
    <source>
        <strain evidence="2">MEB 203</strain>
    </source>
</reference>
<dbReference type="EMBL" id="JAOTPO010000007">
    <property type="protein sequence ID" value="MDE5414016.1"/>
    <property type="molecule type" value="Genomic_DNA"/>
</dbReference>
<organism evidence="2 3">
    <name type="scientific">Alkalihalobacterium chitinilyticum</name>
    <dbReference type="NCBI Taxonomy" id="2980103"/>
    <lineage>
        <taxon>Bacteria</taxon>
        <taxon>Bacillati</taxon>
        <taxon>Bacillota</taxon>
        <taxon>Bacilli</taxon>
        <taxon>Bacillales</taxon>
        <taxon>Bacillaceae</taxon>
        <taxon>Alkalihalobacterium</taxon>
    </lineage>
</organism>
<feature type="domain" description="Two component regulator three Y" evidence="1">
    <location>
        <begin position="243"/>
        <end position="308"/>
    </location>
</feature>
<feature type="domain" description="Two component regulator three Y" evidence="1">
    <location>
        <begin position="55"/>
        <end position="119"/>
    </location>
</feature>
<protein>
    <recommendedName>
        <fullName evidence="1">Two component regulator three Y domain-containing protein</fullName>
    </recommendedName>
</protein>
<evidence type="ECO:0000259" key="1">
    <source>
        <dbReference type="Pfam" id="PF07495"/>
    </source>
</evidence>
<evidence type="ECO:0000313" key="3">
    <source>
        <dbReference type="Proteomes" id="UP001148125"/>
    </source>
</evidence>
<sequence length="417" mass="47895">MKVNTPVVITNSKQSFNTIAKNNGYIIESKLKNVRVDKVSPQPANTRVKVTANLSTGNNPMYRFSIHDGKKWTTIRNYSSSKTVNWKPDKPGKYKIRVDVKNRGSKKSFEDQKIINYTVFQGAKVRSVKANKVSPQPSNSTVTFTATSNSSKNNLYRFQVYDGNKWRTVQGYSSSNKLKWKPTKSGNYKVKVQVKHKQSKKKFDHERTINYRIYKPANIRSVSANKGSKQPINTDIIVTTRSNNSSNNLTKYLIHDGQKWRTLQDYSSNNKLNWKPTKPGSYRIKAQVKHKSSKKKFDQEKSMRFTIYEPSVLKSFSTDQTTPSETNTNIKLTAEATKQGEHLFRFSVSNGETWTILQDYSPTNEVNWKPTTSGSYKLRVEIKNKNSNKKYDSRNTITYKITDPVIEPDDNTDDTEE</sequence>
<dbReference type="SUPFAM" id="SSF49299">
    <property type="entry name" value="PKD domain"/>
    <property type="match status" value="1"/>
</dbReference>
<name>A0ABT5VFR4_9BACI</name>
<feature type="domain" description="Two component regulator three Y" evidence="1">
    <location>
        <begin position="149"/>
        <end position="213"/>
    </location>
</feature>
<gene>
    <name evidence="2" type="ORF">N7Z68_11550</name>
</gene>
<accession>A0ABT5VFR4</accession>
<comment type="caution">
    <text evidence="2">The sequence shown here is derived from an EMBL/GenBank/DDBJ whole genome shotgun (WGS) entry which is preliminary data.</text>
</comment>